<dbReference type="InterPro" id="IPR015878">
    <property type="entry name" value="Ado_hCys_hydrolase_NAD-bd"/>
</dbReference>
<comment type="similarity">
    <text evidence="2">Belongs to the adenosylhomocysteinase family.</text>
</comment>
<dbReference type="SMART" id="SM00997">
    <property type="entry name" value="AdoHcyase_NAD"/>
    <property type="match status" value="1"/>
</dbReference>
<reference evidence="5 6" key="1">
    <citation type="submission" date="2017-12" db="EMBL/GenBank/DDBJ databases">
        <title>Kangiella profundi FT102 completed genome.</title>
        <authorList>
            <person name="Xu J."/>
            <person name="Wang J."/>
            <person name="Lu Y."/>
        </authorList>
    </citation>
    <scope>NUCLEOTIDE SEQUENCE [LARGE SCALE GENOMIC DNA]</scope>
    <source>
        <strain evidence="5 6">FT102</strain>
    </source>
</reference>
<evidence type="ECO:0000256" key="2">
    <source>
        <dbReference type="ARBA" id="ARBA00007122"/>
    </source>
</evidence>
<dbReference type="GO" id="GO:0006730">
    <property type="term" value="P:one-carbon metabolic process"/>
    <property type="evidence" value="ECO:0007669"/>
    <property type="project" value="UniProtKB-KW"/>
</dbReference>
<dbReference type="GO" id="GO:0004013">
    <property type="term" value="F:adenosylhomocysteinase activity"/>
    <property type="evidence" value="ECO:0007669"/>
    <property type="project" value="TreeGrafter"/>
</dbReference>
<gene>
    <name evidence="5" type="ORF">CW740_08755</name>
</gene>
<dbReference type="PANTHER" id="PTHR23420">
    <property type="entry name" value="ADENOSYLHOMOCYSTEINASE"/>
    <property type="match status" value="1"/>
</dbReference>
<evidence type="ECO:0000256" key="3">
    <source>
        <dbReference type="ARBA" id="ARBA00022563"/>
    </source>
</evidence>
<dbReference type="KEGG" id="kpd:CW740_08755"/>
<dbReference type="Proteomes" id="UP000232693">
    <property type="component" value="Chromosome"/>
</dbReference>
<organism evidence="5 6">
    <name type="scientific">Kangiella profundi</name>
    <dbReference type="NCBI Taxonomy" id="1561924"/>
    <lineage>
        <taxon>Bacteria</taxon>
        <taxon>Pseudomonadati</taxon>
        <taxon>Pseudomonadota</taxon>
        <taxon>Gammaproteobacteria</taxon>
        <taxon>Kangiellales</taxon>
        <taxon>Kangiellaceae</taxon>
        <taxon>Kangiella</taxon>
    </lineage>
</organism>
<dbReference type="Gene3D" id="3.40.50.1480">
    <property type="entry name" value="Adenosylhomocysteinase-like"/>
    <property type="match status" value="1"/>
</dbReference>
<dbReference type="SUPFAM" id="SSF52283">
    <property type="entry name" value="Formate/glycerate dehydrogenase catalytic domain-like"/>
    <property type="match status" value="1"/>
</dbReference>
<evidence type="ECO:0000313" key="6">
    <source>
        <dbReference type="Proteomes" id="UP000232693"/>
    </source>
</evidence>
<keyword evidence="3" id="KW-0554">One-carbon metabolism</keyword>
<evidence type="ECO:0000313" key="5">
    <source>
        <dbReference type="EMBL" id="AUD79330.1"/>
    </source>
</evidence>
<dbReference type="GO" id="GO:0033353">
    <property type="term" value="P:S-adenosylmethionine cycle"/>
    <property type="evidence" value="ECO:0007669"/>
    <property type="project" value="TreeGrafter"/>
</dbReference>
<name>A0A2K9A9C5_9GAMM</name>
<accession>A0A2K9A9C5</accession>
<dbReference type="Gene3D" id="3.40.50.720">
    <property type="entry name" value="NAD(P)-binding Rossmann-like Domain"/>
    <property type="match status" value="1"/>
</dbReference>
<evidence type="ECO:0000256" key="4">
    <source>
        <dbReference type="ARBA" id="ARBA00023027"/>
    </source>
</evidence>
<evidence type="ECO:0000256" key="1">
    <source>
        <dbReference type="ARBA" id="ARBA00001911"/>
    </source>
</evidence>
<dbReference type="RefSeq" id="WP_106647149.1">
    <property type="nucleotide sequence ID" value="NZ_BMGO01000001.1"/>
</dbReference>
<dbReference type="OrthoDB" id="9805103at2"/>
<dbReference type="InterPro" id="IPR036291">
    <property type="entry name" value="NAD(P)-bd_dom_sf"/>
</dbReference>
<dbReference type="Pfam" id="PF00670">
    <property type="entry name" value="AdoHcyase_NAD"/>
    <property type="match status" value="1"/>
</dbReference>
<dbReference type="GO" id="GO:0005829">
    <property type="term" value="C:cytosol"/>
    <property type="evidence" value="ECO:0007669"/>
    <property type="project" value="TreeGrafter"/>
</dbReference>
<dbReference type="EMBL" id="CP025120">
    <property type="protein sequence ID" value="AUD79330.1"/>
    <property type="molecule type" value="Genomic_DNA"/>
</dbReference>
<dbReference type="SUPFAM" id="SSF51735">
    <property type="entry name" value="NAD(P)-binding Rossmann-fold domains"/>
    <property type="match status" value="1"/>
</dbReference>
<keyword evidence="4" id="KW-0520">NAD</keyword>
<sequence length="351" mass="39453">MNSFADVFRHYTPDVAPFMHKMLAYYQETQPYKGFSIVHNVPLTQTTLMKIACLKAAGAELVVTNPSFMQEDSNTIKVLEYEQIPYVPLELVKGEFDFLLDCGAELVENCHATKGIVELTRTGAMRYQQHTEFHVPIVSVDDTRLKCLETCLGTGEGVYRAITQIADTDLTNRNVLIFGFGKVGIGIAYYFSKITPNIIVAEADNERLKLIEQRGYQSVNARNSQEVEKAAEKSDLIVTATGLKDIISNNYHPQAFKSKLLANAGAEDEFGFAFETSEVLADKKPVNFILKEPTLMEFLDPIFYAHNIAIDDALNNKKTGFRALDKTTDEAIVTDWAKHHCWTLEKLNSIF</sequence>
<comment type="cofactor">
    <cofactor evidence="1">
        <name>NAD(+)</name>
        <dbReference type="ChEBI" id="CHEBI:57540"/>
    </cofactor>
</comment>
<dbReference type="PANTHER" id="PTHR23420:SF0">
    <property type="entry name" value="ADENOSYLHOMOCYSTEINASE"/>
    <property type="match status" value="1"/>
</dbReference>
<dbReference type="InterPro" id="IPR042172">
    <property type="entry name" value="Adenosylhomocyst_ase-like_sf"/>
</dbReference>
<keyword evidence="6" id="KW-1185">Reference proteome</keyword>
<dbReference type="AlphaFoldDB" id="A0A2K9A9C5"/>
<protein>
    <submittedName>
        <fullName evidence="5">Uncharacterized protein</fullName>
    </submittedName>
</protein>
<proteinExistence type="inferred from homology"/>
<dbReference type="InterPro" id="IPR000043">
    <property type="entry name" value="Adenosylhomocysteinase-like"/>
</dbReference>